<proteinExistence type="predicted"/>
<dbReference type="EMBL" id="BAABMM010000040">
    <property type="protein sequence ID" value="GAA5252946.1"/>
    <property type="molecule type" value="Genomic_DNA"/>
</dbReference>
<evidence type="ECO:0000313" key="2">
    <source>
        <dbReference type="EMBL" id="GAA5252946.1"/>
    </source>
</evidence>
<evidence type="ECO:0000313" key="3">
    <source>
        <dbReference type="Proteomes" id="UP001628124"/>
    </source>
</evidence>
<keyword evidence="1" id="KW-0472">Membrane</keyword>
<reference evidence="2 3" key="1">
    <citation type="journal article" date="2024" name="Microbiol. Immunol.">
        <title>Discovery of a novel spotted fever group Rickettsia, 'Candidatus Rickettsia kedanie,' in unfed larval chigger mites, Leptotrombidium scutellare.</title>
        <authorList>
            <person name="Ogawa M."/>
            <person name="Matsutani M."/>
            <person name="Katayama T."/>
            <person name="Takada N."/>
            <person name="Noda S."/>
            <person name="Takahashi M."/>
            <person name="Kageyama D."/>
            <person name="Hanaoka N."/>
            <person name="Ebihara H."/>
        </authorList>
    </citation>
    <scope>NUCLEOTIDE SEQUENCE [LARGE SCALE GENOMIC DNA]</scope>
    <source>
        <strain evidence="2 3">KNCP2-13</strain>
    </source>
</reference>
<protein>
    <submittedName>
        <fullName evidence="2">Uncharacterized protein</fullName>
    </submittedName>
</protein>
<comment type="caution">
    <text evidence="2">The sequence shown here is derived from an EMBL/GenBank/DDBJ whole genome shotgun (WGS) entry which is preliminary data.</text>
</comment>
<evidence type="ECO:0000256" key="1">
    <source>
        <dbReference type="SAM" id="Phobius"/>
    </source>
</evidence>
<feature type="transmembrane region" description="Helical" evidence="1">
    <location>
        <begin position="20"/>
        <end position="41"/>
    </location>
</feature>
<name>A0ABP9TUL2_9RICK</name>
<sequence length="72" mass="8099">MQMYEKASTKTTNSLSILNIGQDVIISLGLVDLMILSVNAVHQNNNDRRRFNYGEYLPVPVINSAFNARLCL</sequence>
<keyword evidence="1" id="KW-0812">Transmembrane</keyword>
<keyword evidence="1" id="KW-1133">Transmembrane helix</keyword>
<keyword evidence="3" id="KW-1185">Reference proteome</keyword>
<organism evidence="2 3">
    <name type="scientific">Candidatus Rickettsia kedanie</name>
    <dbReference type="NCBI Taxonomy" id="3115352"/>
    <lineage>
        <taxon>Bacteria</taxon>
        <taxon>Pseudomonadati</taxon>
        <taxon>Pseudomonadota</taxon>
        <taxon>Alphaproteobacteria</taxon>
        <taxon>Rickettsiales</taxon>
        <taxon>Rickettsiaceae</taxon>
        <taxon>Rickettsieae</taxon>
        <taxon>Rickettsia</taxon>
        <taxon>spotted fever group</taxon>
    </lineage>
</organism>
<dbReference type="Proteomes" id="UP001628124">
    <property type="component" value="Unassembled WGS sequence"/>
</dbReference>
<gene>
    <name evidence="2" type="ORF">KNCP2_12340</name>
</gene>
<accession>A0ABP9TUL2</accession>